<feature type="region of interest" description="Disordered" evidence="7">
    <location>
        <begin position="229"/>
        <end position="255"/>
    </location>
</feature>
<evidence type="ECO:0000313" key="9">
    <source>
        <dbReference type="EMBL" id="ROP31515.1"/>
    </source>
</evidence>
<organism evidence="9 10">
    <name type="scientific">Couchioplanes caeruleus</name>
    <dbReference type="NCBI Taxonomy" id="56438"/>
    <lineage>
        <taxon>Bacteria</taxon>
        <taxon>Bacillati</taxon>
        <taxon>Actinomycetota</taxon>
        <taxon>Actinomycetes</taxon>
        <taxon>Micromonosporales</taxon>
        <taxon>Micromonosporaceae</taxon>
        <taxon>Couchioplanes</taxon>
    </lineage>
</organism>
<dbReference type="RefSeq" id="WP_071805772.1">
    <property type="nucleotide sequence ID" value="NZ_RJKL01000001.1"/>
</dbReference>
<protein>
    <submittedName>
        <fullName evidence="9">NUDIX domain-containing protein</fullName>
    </submittedName>
</protein>
<comment type="cofactor">
    <cofactor evidence="2">
        <name>Mg(2+)</name>
        <dbReference type="ChEBI" id="CHEBI:18420"/>
    </cofactor>
</comment>
<evidence type="ECO:0000256" key="6">
    <source>
        <dbReference type="ARBA" id="ARBA00023211"/>
    </source>
</evidence>
<dbReference type="EMBL" id="RJKL01000001">
    <property type="protein sequence ID" value="ROP31515.1"/>
    <property type="molecule type" value="Genomic_DNA"/>
</dbReference>
<feature type="region of interest" description="Disordered" evidence="7">
    <location>
        <begin position="1"/>
        <end position="22"/>
    </location>
</feature>
<dbReference type="CDD" id="cd03426">
    <property type="entry name" value="NUDIX_CoAse_Nudt7"/>
    <property type="match status" value="1"/>
</dbReference>
<dbReference type="PANTHER" id="PTHR12992">
    <property type="entry name" value="NUDIX HYDROLASE"/>
    <property type="match status" value="1"/>
</dbReference>
<evidence type="ECO:0000256" key="5">
    <source>
        <dbReference type="ARBA" id="ARBA00022842"/>
    </source>
</evidence>
<sequence>MRPASARSGGPPNERPGGLPGWWEPLLTRATAARAEDFTSLRPPASGARPSAVLVLLGEDRTGQPDLLVLQRAATMRNHAGQPAFPGGAADPEDHDAAATALREAQEEVGLDPATATVLTTLPELYIPVSGFVVTPVLAWWHAPHPVRPCDPAEVAHVARLRIADLVDPDNRIRVRHPSGWIGPAFQTSGMLVWGFTAAVISALLDMAGWSRPWHPGRIMELPDPAHLPGPAPLPNGSVPVADASAAATSDEVVS</sequence>
<feature type="domain" description="Nudix hydrolase" evidence="8">
    <location>
        <begin position="48"/>
        <end position="188"/>
    </location>
</feature>
<dbReference type="InterPro" id="IPR015797">
    <property type="entry name" value="NUDIX_hydrolase-like_dom_sf"/>
</dbReference>
<dbReference type="Proteomes" id="UP000271683">
    <property type="component" value="Unassembled WGS sequence"/>
</dbReference>
<evidence type="ECO:0000259" key="8">
    <source>
        <dbReference type="PROSITE" id="PS51462"/>
    </source>
</evidence>
<keyword evidence="3" id="KW-0479">Metal-binding</keyword>
<name>A0A3N1GMP8_9ACTN</name>
<evidence type="ECO:0000256" key="1">
    <source>
        <dbReference type="ARBA" id="ARBA00001936"/>
    </source>
</evidence>
<accession>A0A3N1GMP8</accession>
<evidence type="ECO:0000313" key="10">
    <source>
        <dbReference type="Proteomes" id="UP000271683"/>
    </source>
</evidence>
<evidence type="ECO:0000256" key="7">
    <source>
        <dbReference type="SAM" id="MobiDB-lite"/>
    </source>
</evidence>
<dbReference type="Pfam" id="PF00293">
    <property type="entry name" value="NUDIX"/>
    <property type="match status" value="1"/>
</dbReference>
<dbReference type="Gene3D" id="3.90.79.10">
    <property type="entry name" value="Nucleoside Triphosphate Pyrophosphohydrolase"/>
    <property type="match status" value="1"/>
</dbReference>
<keyword evidence="6" id="KW-0464">Manganese</keyword>
<dbReference type="PANTHER" id="PTHR12992:SF11">
    <property type="entry name" value="MITOCHONDRIAL COENZYME A DIPHOSPHATASE NUDT8"/>
    <property type="match status" value="1"/>
</dbReference>
<comment type="caution">
    <text evidence="9">The sequence shown here is derived from an EMBL/GenBank/DDBJ whole genome shotgun (WGS) entry which is preliminary data.</text>
</comment>
<keyword evidence="5" id="KW-0460">Magnesium</keyword>
<dbReference type="PROSITE" id="PS51462">
    <property type="entry name" value="NUDIX"/>
    <property type="match status" value="1"/>
</dbReference>
<reference evidence="9 10" key="1">
    <citation type="submission" date="2018-11" db="EMBL/GenBank/DDBJ databases">
        <title>Sequencing the genomes of 1000 actinobacteria strains.</title>
        <authorList>
            <person name="Klenk H.-P."/>
        </authorList>
    </citation>
    <scope>NUCLEOTIDE SEQUENCE [LARGE SCALE GENOMIC DNA]</scope>
    <source>
        <strain evidence="9 10">DSM 43634</strain>
    </source>
</reference>
<evidence type="ECO:0000256" key="2">
    <source>
        <dbReference type="ARBA" id="ARBA00001946"/>
    </source>
</evidence>
<dbReference type="InterPro" id="IPR000086">
    <property type="entry name" value="NUDIX_hydrolase_dom"/>
</dbReference>
<evidence type="ECO:0000256" key="3">
    <source>
        <dbReference type="ARBA" id="ARBA00022723"/>
    </source>
</evidence>
<proteinExistence type="predicted"/>
<gene>
    <name evidence="9" type="ORF">EDD30_4428</name>
</gene>
<dbReference type="GO" id="GO:0010945">
    <property type="term" value="F:coenzyme A diphosphatase activity"/>
    <property type="evidence" value="ECO:0007669"/>
    <property type="project" value="InterPro"/>
</dbReference>
<keyword evidence="4" id="KW-0378">Hydrolase</keyword>
<evidence type="ECO:0000256" key="4">
    <source>
        <dbReference type="ARBA" id="ARBA00022801"/>
    </source>
</evidence>
<dbReference type="OrthoDB" id="9802805at2"/>
<dbReference type="GO" id="GO:0046872">
    <property type="term" value="F:metal ion binding"/>
    <property type="evidence" value="ECO:0007669"/>
    <property type="project" value="UniProtKB-KW"/>
</dbReference>
<dbReference type="AlphaFoldDB" id="A0A3N1GMP8"/>
<comment type="cofactor">
    <cofactor evidence="1">
        <name>Mn(2+)</name>
        <dbReference type="ChEBI" id="CHEBI:29035"/>
    </cofactor>
</comment>
<dbReference type="InterPro" id="IPR045121">
    <property type="entry name" value="CoAse"/>
</dbReference>
<dbReference type="SUPFAM" id="SSF55811">
    <property type="entry name" value="Nudix"/>
    <property type="match status" value="1"/>
</dbReference>